<organism evidence="1 2">
    <name type="scientific">Rhabditophanes sp. KR3021</name>
    <dbReference type="NCBI Taxonomy" id="114890"/>
    <lineage>
        <taxon>Eukaryota</taxon>
        <taxon>Metazoa</taxon>
        <taxon>Ecdysozoa</taxon>
        <taxon>Nematoda</taxon>
        <taxon>Chromadorea</taxon>
        <taxon>Rhabditida</taxon>
        <taxon>Tylenchina</taxon>
        <taxon>Panagrolaimomorpha</taxon>
        <taxon>Strongyloidoidea</taxon>
        <taxon>Alloionematidae</taxon>
        <taxon>Rhabditophanes</taxon>
    </lineage>
</organism>
<evidence type="ECO:0000313" key="1">
    <source>
        <dbReference type="Proteomes" id="UP000095286"/>
    </source>
</evidence>
<evidence type="ECO:0000313" key="2">
    <source>
        <dbReference type="WBParaSite" id="RSKR_0000485500.1"/>
    </source>
</evidence>
<dbReference type="Proteomes" id="UP000095286">
    <property type="component" value="Unplaced"/>
</dbReference>
<protein>
    <submittedName>
        <fullName evidence="2">HTH_48 domain-containing protein</fullName>
    </submittedName>
</protein>
<dbReference type="WBParaSite" id="RSKR_0000485500.1">
    <property type="protein sequence ID" value="RSKR_0000485500.1"/>
    <property type="gene ID" value="RSKR_0000485500"/>
</dbReference>
<name>A0AC35TVX2_9BILA</name>
<accession>A0AC35TVX2</accession>
<sequence length="495" mass="55696">MEGSMVEGQISEKHITQDNLPPPLPPSRKVPARVPVLRPIAVANKNLDKVFALPPSRQPPTRTPSHLDEKAKLSPVKIVQLLNRSYASPKKHGSKLVISSHKSPTQKEQSLSQLHPPKRVGTEVGAVTPKAEKSTASTSAERARIEIELNAKVEKQTEPPNSHSTPKPSTTIPFKPKEGEEQGKFTPILPPSRTATRETAPRPLPPGRHKSYIRPTFVAIVPRKRTAPDSNQVPTAGETLIKKAKPESNKVDCDVLSIEASPKQLEPEAKIELIVPIPAPTFKLPKLRVIQPHKLVPKKDDPTPSTASHHTNPMEMNNLIRYTKYLPSIPFQRKAPEPKPTPPPTLPIYKHNLNIRPYYAIDPTTCRPFAPYKTDQEHIRHMILHYFLTGQNSNNTTKMINQTYGEYTLSDSMCRGWFKKFSNGNFSVRDKDRCGRPVKMDYEQLRELALEKEHYSAREMGAKLKISHKSVVNGLKKIGFYYSKDGKWVQRKAVK</sequence>
<proteinExistence type="predicted"/>
<reference evidence="2" key="1">
    <citation type="submission" date="2016-11" db="UniProtKB">
        <authorList>
            <consortium name="WormBaseParasite"/>
        </authorList>
    </citation>
    <scope>IDENTIFICATION</scope>
    <source>
        <strain evidence="2">KR3021</strain>
    </source>
</reference>